<comment type="caution">
    <text evidence="1">The sequence shown here is derived from an EMBL/GenBank/DDBJ whole genome shotgun (WGS) entry which is preliminary data.</text>
</comment>
<sequence>MFQQIFDIATKFYKSMHNEDNKCPILTTQLIHYKNRDYPFDFGYDSSKTSIVLSQTSCEHNFSILRWLYGTYRTCLSLERVENMAQIHSFYISNLKNELQYYGKELSESELHDSALFLTTYAVMENNGIVLEELEQNEDILESTQSNHNLEISLIVDLSHVNFSEQGNVEEFPRAI</sequence>
<reference evidence="1" key="1">
    <citation type="submission" date="2021-06" db="EMBL/GenBank/DDBJ databases">
        <authorList>
            <person name="Kallberg Y."/>
            <person name="Tangrot J."/>
            <person name="Rosling A."/>
        </authorList>
    </citation>
    <scope>NUCLEOTIDE SEQUENCE</scope>
    <source>
        <strain evidence="1">28 12/20/2015</strain>
    </source>
</reference>
<gene>
    <name evidence="1" type="ORF">SPELUC_LOCUS9693</name>
</gene>
<dbReference type="Proteomes" id="UP000789366">
    <property type="component" value="Unassembled WGS sequence"/>
</dbReference>
<keyword evidence="2" id="KW-1185">Reference proteome</keyword>
<dbReference type="EMBL" id="CAJVPW010016651">
    <property type="protein sequence ID" value="CAG8671638.1"/>
    <property type="molecule type" value="Genomic_DNA"/>
</dbReference>
<protein>
    <submittedName>
        <fullName evidence="1">5589_t:CDS:1</fullName>
    </submittedName>
</protein>
<accession>A0ACA9NQZ0</accession>
<feature type="non-terminal residue" evidence="1">
    <location>
        <position position="1"/>
    </location>
</feature>
<name>A0ACA9NQZ0_9GLOM</name>
<organism evidence="1 2">
    <name type="scientific">Cetraspora pellucida</name>
    <dbReference type="NCBI Taxonomy" id="1433469"/>
    <lineage>
        <taxon>Eukaryota</taxon>
        <taxon>Fungi</taxon>
        <taxon>Fungi incertae sedis</taxon>
        <taxon>Mucoromycota</taxon>
        <taxon>Glomeromycotina</taxon>
        <taxon>Glomeromycetes</taxon>
        <taxon>Diversisporales</taxon>
        <taxon>Gigasporaceae</taxon>
        <taxon>Cetraspora</taxon>
    </lineage>
</organism>
<evidence type="ECO:0000313" key="2">
    <source>
        <dbReference type="Proteomes" id="UP000789366"/>
    </source>
</evidence>
<proteinExistence type="predicted"/>
<evidence type="ECO:0000313" key="1">
    <source>
        <dbReference type="EMBL" id="CAG8671638.1"/>
    </source>
</evidence>